<dbReference type="EMBL" id="JH687451">
    <property type="protein sequence ID" value="EIM79009.1"/>
    <property type="molecule type" value="Genomic_DNA"/>
</dbReference>
<protein>
    <submittedName>
        <fullName evidence="2">Uncharacterized protein</fullName>
    </submittedName>
</protein>
<organism evidence="2 3">
    <name type="scientific">Stereum hirsutum (strain FP-91666)</name>
    <name type="common">White-rot fungus</name>
    <dbReference type="NCBI Taxonomy" id="721885"/>
    <lineage>
        <taxon>Eukaryota</taxon>
        <taxon>Fungi</taxon>
        <taxon>Dikarya</taxon>
        <taxon>Basidiomycota</taxon>
        <taxon>Agaricomycotina</taxon>
        <taxon>Agaricomycetes</taxon>
        <taxon>Russulales</taxon>
        <taxon>Stereaceae</taxon>
        <taxon>Stereum</taxon>
    </lineage>
</organism>
<reference evidence="3" key="1">
    <citation type="journal article" date="2012" name="Science">
        <title>The Paleozoic origin of enzymatic lignin decomposition reconstructed from 31 fungal genomes.</title>
        <authorList>
            <person name="Floudas D."/>
            <person name="Binder M."/>
            <person name="Riley R."/>
            <person name="Barry K."/>
            <person name="Blanchette R.A."/>
            <person name="Henrissat B."/>
            <person name="Martinez A.T."/>
            <person name="Otillar R."/>
            <person name="Spatafora J.W."/>
            <person name="Yadav J.S."/>
            <person name="Aerts A."/>
            <person name="Benoit I."/>
            <person name="Boyd A."/>
            <person name="Carlson A."/>
            <person name="Copeland A."/>
            <person name="Coutinho P.M."/>
            <person name="de Vries R.P."/>
            <person name="Ferreira P."/>
            <person name="Findley K."/>
            <person name="Foster B."/>
            <person name="Gaskell J."/>
            <person name="Glotzer D."/>
            <person name="Gorecki P."/>
            <person name="Heitman J."/>
            <person name="Hesse C."/>
            <person name="Hori C."/>
            <person name="Igarashi K."/>
            <person name="Jurgens J.A."/>
            <person name="Kallen N."/>
            <person name="Kersten P."/>
            <person name="Kohler A."/>
            <person name="Kuees U."/>
            <person name="Kumar T.K.A."/>
            <person name="Kuo A."/>
            <person name="LaButti K."/>
            <person name="Larrondo L.F."/>
            <person name="Lindquist E."/>
            <person name="Ling A."/>
            <person name="Lombard V."/>
            <person name="Lucas S."/>
            <person name="Lundell T."/>
            <person name="Martin R."/>
            <person name="McLaughlin D.J."/>
            <person name="Morgenstern I."/>
            <person name="Morin E."/>
            <person name="Murat C."/>
            <person name="Nagy L.G."/>
            <person name="Nolan M."/>
            <person name="Ohm R.A."/>
            <person name="Patyshakuliyeva A."/>
            <person name="Rokas A."/>
            <person name="Ruiz-Duenas F.J."/>
            <person name="Sabat G."/>
            <person name="Salamov A."/>
            <person name="Samejima M."/>
            <person name="Schmutz J."/>
            <person name="Slot J.C."/>
            <person name="St John F."/>
            <person name="Stenlid J."/>
            <person name="Sun H."/>
            <person name="Sun S."/>
            <person name="Syed K."/>
            <person name="Tsang A."/>
            <person name="Wiebenga A."/>
            <person name="Young D."/>
            <person name="Pisabarro A."/>
            <person name="Eastwood D.C."/>
            <person name="Martin F."/>
            <person name="Cullen D."/>
            <person name="Grigoriev I.V."/>
            <person name="Hibbett D.S."/>
        </authorList>
    </citation>
    <scope>NUCLEOTIDE SEQUENCE [LARGE SCALE GENOMIC DNA]</scope>
    <source>
        <strain evidence="3">FP-91666</strain>
    </source>
</reference>
<gene>
    <name evidence="2" type="ORF">STEHIDRAFT_164102</name>
</gene>
<evidence type="ECO:0000256" key="1">
    <source>
        <dbReference type="SAM" id="MobiDB-lite"/>
    </source>
</evidence>
<dbReference type="GeneID" id="18802536"/>
<evidence type="ECO:0000313" key="2">
    <source>
        <dbReference type="EMBL" id="EIM79009.1"/>
    </source>
</evidence>
<dbReference type="RefSeq" id="XP_007311893.1">
    <property type="nucleotide sequence ID" value="XM_007311831.1"/>
</dbReference>
<dbReference type="KEGG" id="shs:STEHIDRAFT_164102"/>
<dbReference type="Proteomes" id="UP000053927">
    <property type="component" value="Unassembled WGS sequence"/>
</dbReference>
<dbReference type="AlphaFoldDB" id="R7RVH4"/>
<sequence length="199" mass="22127">MRCVSLRERITYDTNEGSHDRAAGAADTPCELENGGKREWANIMEEKNKTNEQYGTNTYNTRRCWVPSPWDPPEGHTIPPKHPPPPSASFLDALSHWRALSVVAVEHDSDRASKWPPREEASSEGKEEASEGGEDERGQRERRRDSEGDGGKRTRWTKCDARRQTRRRAPTRNASSMAPTVVVAVPNREGVALAGGVPG</sequence>
<feature type="region of interest" description="Disordered" evidence="1">
    <location>
        <begin position="107"/>
        <end position="181"/>
    </location>
</feature>
<keyword evidence="3" id="KW-1185">Reference proteome</keyword>
<feature type="compositionally biased region" description="Basic and acidic residues" evidence="1">
    <location>
        <begin position="107"/>
        <end position="163"/>
    </location>
</feature>
<accession>R7RVH4</accession>
<evidence type="ECO:0000313" key="3">
    <source>
        <dbReference type="Proteomes" id="UP000053927"/>
    </source>
</evidence>
<proteinExistence type="predicted"/>
<name>R7RVH4_STEHR</name>